<gene>
    <name evidence="2" type="ORF">Dda_2540</name>
</gene>
<dbReference type="Proteomes" id="UP001221413">
    <property type="component" value="Unassembled WGS sequence"/>
</dbReference>
<evidence type="ECO:0000313" key="3">
    <source>
        <dbReference type="Proteomes" id="UP001221413"/>
    </source>
</evidence>
<keyword evidence="3" id="KW-1185">Reference proteome</keyword>
<name>A0AAD6J069_DREDA</name>
<organism evidence="2 3">
    <name type="scientific">Drechslerella dactyloides</name>
    <name type="common">Nematode-trapping fungus</name>
    <name type="synonym">Arthrobotrys dactyloides</name>
    <dbReference type="NCBI Taxonomy" id="74499"/>
    <lineage>
        <taxon>Eukaryota</taxon>
        <taxon>Fungi</taxon>
        <taxon>Dikarya</taxon>
        <taxon>Ascomycota</taxon>
        <taxon>Pezizomycotina</taxon>
        <taxon>Orbiliomycetes</taxon>
        <taxon>Orbiliales</taxon>
        <taxon>Orbiliaceae</taxon>
        <taxon>Drechslerella</taxon>
    </lineage>
</organism>
<evidence type="ECO:0000256" key="1">
    <source>
        <dbReference type="SAM" id="MobiDB-lite"/>
    </source>
</evidence>
<protein>
    <submittedName>
        <fullName evidence="2">Uncharacterized protein</fullName>
    </submittedName>
</protein>
<dbReference type="EMBL" id="JAQGDS010000003">
    <property type="protein sequence ID" value="KAJ6261741.1"/>
    <property type="molecule type" value="Genomic_DNA"/>
</dbReference>
<feature type="region of interest" description="Disordered" evidence="1">
    <location>
        <begin position="1"/>
        <end position="30"/>
    </location>
</feature>
<sequence>MGMDEPGTRLATSRINAKSIQPRDNAGQDALAVGRTGSSRDMYLEIVPCMPPSTLDSGAHPFSSVQPVKSEETYWRVSAEASGARV</sequence>
<reference evidence="2" key="1">
    <citation type="submission" date="2023-01" db="EMBL/GenBank/DDBJ databases">
        <title>The chitinases involved in constricting ring structure development in the nematode-trapping fungus Drechslerella dactyloides.</title>
        <authorList>
            <person name="Wang R."/>
            <person name="Zhang L."/>
            <person name="Tang P."/>
            <person name="Li S."/>
            <person name="Liang L."/>
        </authorList>
    </citation>
    <scope>NUCLEOTIDE SEQUENCE</scope>
    <source>
        <strain evidence="2">YMF1.00031</strain>
    </source>
</reference>
<proteinExistence type="predicted"/>
<dbReference type="AlphaFoldDB" id="A0AAD6J069"/>
<evidence type="ECO:0000313" key="2">
    <source>
        <dbReference type="EMBL" id="KAJ6261741.1"/>
    </source>
</evidence>
<comment type="caution">
    <text evidence="2">The sequence shown here is derived from an EMBL/GenBank/DDBJ whole genome shotgun (WGS) entry which is preliminary data.</text>
</comment>
<accession>A0AAD6J069</accession>
<feature type="compositionally biased region" description="Polar residues" evidence="1">
    <location>
        <begin position="10"/>
        <end position="19"/>
    </location>
</feature>